<dbReference type="OrthoDB" id="7773036at2759"/>
<evidence type="ECO:0000256" key="1">
    <source>
        <dbReference type="ARBA" id="ARBA00001933"/>
    </source>
</evidence>
<dbReference type="Gene3D" id="3.40.50.1100">
    <property type="match status" value="2"/>
</dbReference>
<dbReference type="SUPFAM" id="SSF53686">
    <property type="entry name" value="Tryptophan synthase beta subunit-like PLP-dependent enzymes"/>
    <property type="match status" value="1"/>
</dbReference>
<reference evidence="9 10" key="1">
    <citation type="journal article" date="2013" name="Curr. Biol.">
        <title>The Genome of the Foraminiferan Reticulomyxa filosa.</title>
        <authorList>
            <person name="Glockner G."/>
            <person name="Hulsmann N."/>
            <person name="Schleicher M."/>
            <person name="Noegel A.A."/>
            <person name="Eichinger L."/>
            <person name="Gallinger C."/>
            <person name="Pawlowski J."/>
            <person name="Sierra R."/>
            <person name="Euteneuer U."/>
            <person name="Pillet L."/>
            <person name="Moustafa A."/>
            <person name="Platzer M."/>
            <person name="Groth M."/>
            <person name="Szafranski K."/>
            <person name="Schliwa M."/>
        </authorList>
    </citation>
    <scope>NUCLEOTIDE SEQUENCE [LARGE SCALE GENOMIC DNA]</scope>
</reference>
<keyword evidence="4" id="KW-0663">Pyridoxal phosphate</keyword>
<keyword evidence="7" id="KW-0472">Membrane</keyword>
<evidence type="ECO:0000256" key="7">
    <source>
        <dbReference type="SAM" id="Phobius"/>
    </source>
</evidence>
<dbReference type="InterPro" id="IPR050147">
    <property type="entry name" value="Ser/Thr_Dehydratase"/>
</dbReference>
<dbReference type="Pfam" id="PF00291">
    <property type="entry name" value="PALP"/>
    <property type="match status" value="1"/>
</dbReference>
<comment type="similarity">
    <text evidence="2">Belongs to the serine/threonine dehydratase family.</text>
</comment>
<gene>
    <name evidence="9" type="ORF">RFI_01286</name>
</gene>
<evidence type="ECO:0000256" key="3">
    <source>
        <dbReference type="ARBA" id="ARBA00012093"/>
    </source>
</evidence>
<feature type="transmembrane region" description="Helical" evidence="7">
    <location>
        <begin position="6"/>
        <end position="25"/>
    </location>
</feature>
<accession>X6PCH7</accession>
<evidence type="ECO:0000256" key="4">
    <source>
        <dbReference type="ARBA" id="ARBA00022898"/>
    </source>
</evidence>
<dbReference type="EMBL" id="ASPP01001299">
    <property type="protein sequence ID" value="ETO35779.1"/>
    <property type="molecule type" value="Genomic_DNA"/>
</dbReference>
<dbReference type="PANTHER" id="PTHR48078:SF2">
    <property type="entry name" value="CATABOLIC L-SERINE_THREONINE DEHYDRATASE"/>
    <property type="match status" value="1"/>
</dbReference>
<dbReference type="GO" id="GO:0009097">
    <property type="term" value="P:isoleucine biosynthetic process"/>
    <property type="evidence" value="ECO:0007669"/>
    <property type="project" value="TreeGrafter"/>
</dbReference>
<dbReference type="AlphaFoldDB" id="X6PCH7"/>
<evidence type="ECO:0000256" key="2">
    <source>
        <dbReference type="ARBA" id="ARBA00010869"/>
    </source>
</evidence>
<dbReference type="InterPro" id="IPR036052">
    <property type="entry name" value="TrpB-like_PALP_sf"/>
</dbReference>
<keyword evidence="10" id="KW-1185">Reference proteome</keyword>
<evidence type="ECO:0000256" key="5">
    <source>
        <dbReference type="ARBA" id="ARBA00023239"/>
    </source>
</evidence>
<feature type="domain" description="Tryptophan synthase beta chain-like PALP" evidence="8">
    <location>
        <begin position="95"/>
        <end position="273"/>
    </location>
</feature>
<proteinExistence type="inferred from homology"/>
<dbReference type="GO" id="GO:0003941">
    <property type="term" value="F:L-serine ammonia-lyase activity"/>
    <property type="evidence" value="ECO:0007669"/>
    <property type="project" value="UniProtKB-EC"/>
</dbReference>
<keyword evidence="7" id="KW-0812">Transmembrane</keyword>
<dbReference type="GO" id="GO:0006565">
    <property type="term" value="P:L-serine catabolic process"/>
    <property type="evidence" value="ECO:0007669"/>
    <property type="project" value="TreeGrafter"/>
</dbReference>
<evidence type="ECO:0000313" key="9">
    <source>
        <dbReference type="EMBL" id="ETO35779.1"/>
    </source>
</evidence>
<dbReference type="EC" id="4.3.1.17" evidence="3"/>
<dbReference type="Proteomes" id="UP000023152">
    <property type="component" value="Unassembled WGS sequence"/>
</dbReference>
<comment type="caution">
    <text evidence="9">The sequence shown here is derived from an EMBL/GenBank/DDBJ whole genome shotgun (WGS) entry which is preliminary data.</text>
</comment>
<keyword evidence="5" id="KW-0456">Lyase</keyword>
<dbReference type="GO" id="GO:0006567">
    <property type="term" value="P:L-threonine catabolic process"/>
    <property type="evidence" value="ECO:0007669"/>
    <property type="project" value="TreeGrafter"/>
</dbReference>
<dbReference type="GO" id="GO:0004794">
    <property type="term" value="F:threonine deaminase activity"/>
    <property type="evidence" value="ECO:0007669"/>
    <property type="project" value="TreeGrafter"/>
</dbReference>
<keyword evidence="7" id="KW-1133">Transmembrane helix</keyword>
<evidence type="ECO:0000259" key="8">
    <source>
        <dbReference type="Pfam" id="PF00291"/>
    </source>
</evidence>
<evidence type="ECO:0000313" key="10">
    <source>
        <dbReference type="Proteomes" id="UP000023152"/>
    </source>
</evidence>
<protein>
    <recommendedName>
        <fullName evidence="3">L-serine ammonia-lyase</fullName>
        <ecNumber evidence="3">4.3.1.17</ecNumber>
    </recommendedName>
</protein>
<dbReference type="InterPro" id="IPR001926">
    <property type="entry name" value="TrpB-like_PALP"/>
</dbReference>
<sequence>MQLEWKQLFVAFVVIILTLLGFQINKERCAKKQKKKRVRKNRMDILDSVQKSDTRTGMKKLYLNTPCIESTFLTERISQRHQHQQDGDGKVLEPSKVFLKMEALQNGGSYHIRGIGEYVWNTLGMHKKRYPNSDVRKDVLFVCASDIDGCIAVALACKEWQARCCIVLSESDNNSSVESLFKRILPPPTCKVIFHGKTWNDSDTYAKDLCVRSDHSNTHDKSDNNNSKEVCELLPFKWKYLVPLTDNEWVFQGYASIVRELTAVKPDCIILTTCSKLFMEEKERRNNR</sequence>
<comment type="cofactor">
    <cofactor evidence="1">
        <name>pyridoxal 5'-phosphate</name>
        <dbReference type="ChEBI" id="CHEBI:597326"/>
    </cofactor>
</comment>
<dbReference type="PANTHER" id="PTHR48078">
    <property type="entry name" value="THREONINE DEHYDRATASE, MITOCHONDRIAL-RELATED"/>
    <property type="match status" value="1"/>
</dbReference>
<comment type="catalytic activity">
    <reaction evidence="6">
        <text>L-serine = pyruvate + NH4(+)</text>
        <dbReference type="Rhea" id="RHEA:19169"/>
        <dbReference type="ChEBI" id="CHEBI:15361"/>
        <dbReference type="ChEBI" id="CHEBI:28938"/>
        <dbReference type="ChEBI" id="CHEBI:33384"/>
        <dbReference type="EC" id="4.3.1.17"/>
    </reaction>
</comment>
<organism evidence="9 10">
    <name type="scientific">Reticulomyxa filosa</name>
    <dbReference type="NCBI Taxonomy" id="46433"/>
    <lineage>
        <taxon>Eukaryota</taxon>
        <taxon>Sar</taxon>
        <taxon>Rhizaria</taxon>
        <taxon>Retaria</taxon>
        <taxon>Foraminifera</taxon>
        <taxon>Monothalamids</taxon>
        <taxon>Reticulomyxidae</taxon>
        <taxon>Reticulomyxa</taxon>
    </lineage>
</organism>
<name>X6PCH7_RETFI</name>
<evidence type="ECO:0000256" key="6">
    <source>
        <dbReference type="ARBA" id="ARBA00049406"/>
    </source>
</evidence>